<gene>
    <name evidence="1" type="ORF">SAMN05444955_10562</name>
</gene>
<accession>A0A1H8D9K5</accession>
<name>A0A1H8D9K5_9BACL</name>
<dbReference type="STRING" id="1173111.SAMN05444955_10562"/>
<proteinExistence type="predicted"/>
<organism evidence="1 2">
    <name type="scientific">Lihuaxuella thermophila</name>
    <dbReference type="NCBI Taxonomy" id="1173111"/>
    <lineage>
        <taxon>Bacteria</taxon>
        <taxon>Bacillati</taxon>
        <taxon>Bacillota</taxon>
        <taxon>Bacilli</taxon>
        <taxon>Bacillales</taxon>
        <taxon>Thermoactinomycetaceae</taxon>
        <taxon>Lihuaxuella</taxon>
    </lineage>
</organism>
<protein>
    <submittedName>
        <fullName evidence="1">Stage II sporulation protein P</fullName>
    </submittedName>
</protein>
<reference evidence="1 2" key="1">
    <citation type="submission" date="2016-10" db="EMBL/GenBank/DDBJ databases">
        <authorList>
            <person name="de Groot N.N."/>
        </authorList>
    </citation>
    <scope>NUCLEOTIDE SEQUENCE [LARGE SCALE GENOMIC DNA]</scope>
    <source>
        <strain evidence="1 2">DSM 46701</strain>
    </source>
</reference>
<evidence type="ECO:0000313" key="1">
    <source>
        <dbReference type="EMBL" id="SEN03826.1"/>
    </source>
</evidence>
<dbReference type="Pfam" id="PF07454">
    <property type="entry name" value="SpoIIP"/>
    <property type="match status" value="1"/>
</dbReference>
<dbReference type="AlphaFoldDB" id="A0A1H8D9K5"/>
<dbReference type="Proteomes" id="UP000199695">
    <property type="component" value="Unassembled WGS sequence"/>
</dbReference>
<keyword evidence="2" id="KW-1185">Reference proteome</keyword>
<dbReference type="OrthoDB" id="1633470at2"/>
<dbReference type="NCBIfam" id="TIGR02867">
    <property type="entry name" value="spore_II_P"/>
    <property type="match status" value="1"/>
</dbReference>
<dbReference type="EMBL" id="FOCQ01000005">
    <property type="protein sequence ID" value="SEN03826.1"/>
    <property type="molecule type" value="Genomic_DNA"/>
</dbReference>
<sequence length="385" mass="43248">MRNRYRGFTTVNMSGPKTRRVFVLLLLGTALIFSFAGAFAMIQAENSIGSSELSKWTSHISDKTLVMVMGGEIPYLKEHVQASGMEKMVSRLIFELMTSIDFRDPRTFLGRELPMFALFDSEIDVASEDVDYTSIPIESPPPAELEKEILKGLKESESADDPLVQEPAKGGVKTKRVLVYNTHFWESYLPELGKKQPGQASDLNKNVTYLSKHLVKQLEKMGVGAIFTQKQYTWQGSYVKSRKMVQAVMKQHDDIEYLIDIHRDALPRSKTTLVSGQDGKAYARFAFIVGRSSKNFEENLQFARYLHKRINELHPGLSRAVVIKERTNGNNGEYNQSLSPNSILVEVGGVGNHFEETYRSLDILAKVLAEKIHDAVPVSGEPAKP</sequence>
<dbReference type="SUPFAM" id="SSF53187">
    <property type="entry name" value="Zn-dependent exopeptidases"/>
    <property type="match status" value="1"/>
</dbReference>
<dbReference type="InterPro" id="IPR010897">
    <property type="entry name" value="Spore_II_P"/>
</dbReference>
<dbReference type="RefSeq" id="WP_089966626.1">
    <property type="nucleotide sequence ID" value="NZ_FOCQ01000005.1"/>
</dbReference>
<evidence type="ECO:0000313" key="2">
    <source>
        <dbReference type="Proteomes" id="UP000199695"/>
    </source>
</evidence>